<dbReference type="KEGG" id="bic:LMTR13_33740"/>
<dbReference type="Gene3D" id="3.40.190.10">
    <property type="entry name" value="Periplasmic binding protein-like II"/>
    <property type="match status" value="2"/>
</dbReference>
<feature type="signal peptide" evidence="1">
    <location>
        <begin position="1"/>
        <end position="31"/>
    </location>
</feature>
<dbReference type="RefSeq" id="WP_065731518.1">
    <property type="nucleotide sequence ID" value="NZ_CP016428.1"/>
</dbReference>
<dbReference type="AlphaFoldDB" id="A0A1B1UNH7"/>
<dbReference type="SUPFAM" id="SSF53850">
    <property type="entry name" value="Periplasmic binding protein-like II"/>
    <property type="match status" value="1"/>
</dbReference>
<evidence type="ECO:0000256" key="1">
    <source>
        <dbReference type="SAM" id="SignalP"/>
    </source>
</evidence>
<dbReference type="STRING" id="1274631.LMTR13_33740"/>
<feature type="chain" id="PRO_5008530813" description="C4-dicarboxylate ABC transporter" evidence="1">
    <location>
        <begin position="32"/>
        <end position="403"/>
    </location>
</feature>
<evidence type="ECO:0008006" key="4">
    <source>
        <dbReference type="Google" id="ProtNLM"/>
    </source>
</evidence>
<dbReference type="PANTHER" id="PTHR42941">
    <property type="entry name" value="SLL1037 PROTEIN"/>
    <property type="match status" value="1"/>
</dbReference>
<proteinExistence type="predicted"/>
<dbReference type="EMBL" id="CP016428">
    <property type="protein sequence ID" value="ANW04369.1"/>
    <property type="molecule type" value="Genomic_DNA"/>
</dbReference>
<keyword evidence="3" id="KW-1185">Reference proteome</keyword>
<evidence type="ECO:0000313" key="2">
    <source>
        <dbReference type="EMBL" id="ANW04369.1"/>
    </source>
</evidence>
<dbReference type="Pfam" id="PF16868">
    <property type="entry name" value="NMT1_3"/>
    <property type="match status" value="1"/>
</dbReference>
<protein>
    <recommendedName>
        <fullName evidence="4">C4-dicarboxylate ABC transporter</fullName>
    </recommendedName>
</protein>
<gene>
    <name evidence="2" type="ORF">LMTR13_33740</name>
</gene>
<keyword evidence="1" id="KW-0732">Signal</keyword>
<sequence>MSFSIGKIALAGGVALGALALAFGTQWSAQAQQKKDLPRTVVWTAYDVGSGGYSSAASIGHVMAQKEGITMRVIPGGNDIARQSPLAARRAHFGALGIASFLSQEGVMEFGAPEWGPQPMRILNMAWADFNTGVASCAADSGVKMVSDMKGKRIAWVVGAPALNLNMTGWLAGGGLTWDDVQKIEFPSWGASTRAVREGQADCWIASTNSGGVYELANSPRGYQPAHMPKPQEDPEAWKRLRRVTPYYEYNEATIGAKPVSKQTPHVGATYGYPIVSAYADQDEELVYQQTRMIVELNKDYKDAFPGNDGYAMERQRLQWVIPYHPGAVRYYKERGVWKEEEDKHNARLIERQKVLAEAWEKALAERDEKEVAVKDFATLWMKHRAEALKKGNFEPYWVEKFW</sequence>
<dbReference type="InterPro" id="IPR011852">
    <property type="entry name" value="TRAP_TAXI"/>
</dbReference>
<dbReference type="PANTHER" id="PTHR42941:SF1">
    <property type="entry name" value="SLL1037 PROTEIN"/>
    <property type="match status" value="1"/>
</dbReference>
<organism evidence="2 3">
    <name type="scientific">Bradyrhizobium icense</name>
    <dbReference type="NCBI Taxonomy" id="1274631"/>
    <lineage>
        <taxon>Bacteria</taxon>
        <taxon>Pseudomonadati</taxon>
        <taxon>Pseudomonadota</taxon>
        <taxon>Alphaproteobacteria</taxon>
        <taxon>Hyphomicrobiales</taxon>
        <taxon>Nitrobacteraceae</taxon>
        <taxon>Bradyrhizobium</taxon>
    </lineage>
</organism>
<dbReference type="OrthoDB" id="9776669at2"/>
<dbReference type="Proteomes" id="UP000092839">
    <property type="component" value="Chromosome"/>
</dbReference>
<reference evidence="2 3" key="1">
    <citation type="submission" date="2016-07" db="EMBL/GenBank/DDBJ databases">
        <title>Complete genome sequence of Bradyrhizobium icense LMTR 13T, a potential inoculant strain isolated from lima bean (Phaseolus lunatus) in Peru.</title>
        <authorList>
            <person name="Ormeno-Orrillo E."/>
            <person name="Duran D."/>
            <person name="Rogel M.A."/>
            <person name="Rey L."/>
            <person name="Imperial J."/>
            <person name="Ruiz-Argueso T."/>
            <person name="Martinez-Romero E."/>
        </authorList>
    </citation>
    <scope>NUCLEOTIDE SEQUENCE [LARGE SCALE GENOMIC DNA]</scope>
    <source>
        <strain evidence="2 3">LMTR 13</strain>
    </source>
</reference>
<accession>A0A1B1UNH7</accession>
<name>A0A1B1UNH7_9BRAD</name>
<evidence type="ECO:0000313" key="3">
    <source>
        <dbReference type="Proteomes" id="UP000092839"/>
    </source>
</evidence>
<dbReference type="NCBIfam" id="TIGR02122">
    <property type="entry name" value="TRAP_TAXI"/>
    <property type="match status" value="1"/>
</dbReference>